<dbReference type="EMBL" id="CAJPEX010000567">
    <property type="protein sequence ID" value="CAG0916327.1"/>
    <property type="molecule type" value="Genomic_DNA"/>
</dbReference>
<evidence type="ECO:0000313" key="3">
    <source>
        <dbReference type="Proteomes" id="UP000678499"/>
    </source>
</evidence>
<feature type="region of interest" description="Disordered" evidence="1">
    <location>
        <begin position="127"/>
        <end position="156"/>
    </location>
</feature>
<dbReference type="Pfam" id="PF00687">
    <property type="entry name" value="Ribosomal_L1"/>
    <property type="match status" value="1"/>
</dbReference>
<feature type="compositionally biased region" description="Basic residues" evidence="1">
    <location>
        <begin position="128"/>
        <end position="141"/>
    </location>
</feature>
<sequence length="781" mass="86211">MKIKNALKGGEKKTKIPAIANGSIEKAKSVTPTKSPGNVVSAKKKKKLIAAMNKSASPSKKSLKKHALAAKENAVKEEASSLTVQQKKSLELRSLPQMPGKRKNKKKSLEGKVKNLNLKNLTLDKVLEKRRKKRMKKKAAKKEKSAEAEQVEPKPEVDGAVVKAEKAKRVEEKILRRHEAFQKHAIQSILKSNSAPSAERLRKNIVKAVAGVLASAKVADGGNLDLFSDVDDMKVFLRMGFFKNPGIKRTITFLLPHPHHLRNKAVRPAEVCLFVKDLPDHRNDPEKTAEHYKDIFSELGIDDITQIMTTGEVKREMNHFKVKANLARKYDAYLADNDVKPFITNVLGKNLRSSGRMVMPVNMKAKNLKEELSKALSRCCIPLKAFSDQSSAYVGRGFQTEDHIVENVLKAVDVLKQSLPGGWANVRQLNLQSDLMTLAVPIYQALSSGNEVEIDQEEYKEDTKTPIVDRLSTKPGVTISVAASGIVEVRGIKEEQQKEIKLSSPKTSIPTLANDARAKVADSPSPEPNEDDIELDEEELRLPGKLVKLEHAYLKQKLASSCENVDRENDDDNDDPANTSSSLDGIRKRQKRKRKVNLGEAPADGIEESETSESPRPPKSPTPDYSISNVGTPQVVTPSRKNKKQLVKSEFSGKVSPKLTPASSNNTPKLIHEGPGQDLGNSGKKKKKNSPLKTPLITCSTSNASGKKSNEKLVAEKDSAIKDKPVKPQKTRPRSILKPKSPVPARPTPTKGLGEAAKGRRVRFSLPNDAQKKKNRRKTMF</sequence>
<accession>A0A7R9BIU8</accession>
<organism evidence="2">
    <name type="scientific">Notodromas monacha</name>
    <dbReference type="NCBI Taxonomy" id="399045"/>
    <lineage>
        <taxon>Eukaryota</taxon>
        <taxon>Metazoa</taxon>
        <taxon>Ecdysozoa</taxon>
        <taxon>Arthropoda</taxon>
        <taxon>Crustacea</taxon>
        <taxon>Oligostraca</taxon>
        <taxon>Ostracoda</taxon>
        <taxon>Podocopa</taxon>
        <taxon>Podocopida</taxon>
        <taxon>Cypridocopina</taxon>
        <taxon>Cypridoidea</taxon>
        <taxon>Cyprididae</taxon>
        <taxon>Notodromas</taxon>
    </lineage>
</organism>
<feature type="region of interest" description="Disordered" evidence="1">
    <location>
        <begin position="500"/>
        <end position="535"/>
    </location>
</feature>
<gene>
    <name evidence="2" type="ORF">NMOB1V02_LOCUS3951</name>
</gene>
<feature type="compositionally biased region" description="Basic residues" evidence="1">
    <location>
        <begin position="727"/>
        <end position="737"/>
    </location>
</feature>
<evidence type="ECO:0000313" key="2">
    <source>
        <dbReference type="EMBL" id="CAD7276175.1"/>
    </source>
</evidence>
<evidence type="ECO:0000256" key="1">
    <source>
        <dbReference type="SAM" id="MobiDB-lite"/>
    </source>
</evidence>
<protein>
    <recommendedName>
        <fullName evidence="4">Ribosomal L1 domain-containing protein 1</fullName>
    </recommendedName>
</protein>
<dbReference type="EMBL" id="OA882604">
    <property type="protein sequence ID" value="CAD7276175.1"/>
    <property type="molecule type" value="Genomic_DNA"/>
</dbReference>
<dbReference type="InterPro" id="IPR023674">
    <property type="entry name" value="Ribosomal_uL1-like"/>
</dbReference>
<feature type="compositionally biased region" description="Basic and acidic residues" evidence="1">
    <location>
        <begin position="708"/>
        <end position="726"/>
    </location>
</feature>
<feature type="region of interest" description="Disordered" evidence="1">
    <location>
        <begin position="561"/>
        <end position="781"/>
    </location>
</feature>
<feature type="compositionally biased region" description="Polar residues" evidence="1">
    <location>
        <begin position="697"/>
        <end position="707"/>
    </location>
</feature>
<dbReference type="Gene3D" id="3.40.50.790">
    <property type="match status" value="1"/>
</dbReference>
<feature type="compositionally biased region" description="Basic and acidic residues" evidence="1">
    <location>
        <begin position="142"/>
        <end position="156"/>
    </location>
</feature>
<feature type="region of interest" description="Disordered" evidence="1">
    <location>
        <begin position="52"/>
        <end position="113"/>
    </location>
</feature>
<dbReference type="OrthoDB" id="10251727at2759"/>
<proteinExistence type="predicted"/>
<evidence type="ECO:0008006" key="4">
    <source>
        <dbReference type="Google" id="ProtNLM"/>
    </source>
</evidence>
<dbReference type="SUPFAM" id="SSF56808">
    <property type="entry name" value="Ribosomal protein L1"/>
    <property type="match status" value="1"/>
</dbReference>
<name>A0A7R9BIU8_9CRUS</name>
<reference evidence="2" key="1">
    <citation type="submission" date="2020-11" db="EMBL/GenBank/DDBJ databases">
        <authorList>
            <person name="Tran Van P."/>
        </authorList>
    </citation>
    <scope>NUCLEOTIDE SEQUENCE</scope>
</reference>
<dbReference type="AlphaFoldDB" id="A0A7R9BIU8"/>
<feature type="compositionally biased region" description="Polar residues" evidence="1">
    <location>
        <begin position="625"/>
        <end position="639"/>
    </location>
</feature>
<keyword evidence="3" id="KW-1185">Reference proteome</keyword>
<dbReference type="Proteomes" id="UP000678499">
    <property type="component" value="Unassembled WGS sequence"/>
</dbReference>
<dbReference type="InterPro" id="IPR028364">
    <property type="entry name" value="Ribosomal_uL1/biogenesis"/>
</dbReference>
<dbReference type="InterPro" id="IPR016095">
    <property type="entry name" value="Ribosomal_uL1_3-a/b-sand"/>
</dbReference>